<evidence type="ECO:0000256" key="5">
    <source>
        <dbReference type="ARBA" id="ARBA00022989"/>
    </source>
</evidence>
<keyword evidence="13" id="KW-1185">Reference proteome</keyword>
<evidence type="ECO:0000256" key="3">
    <source>
        <dbReference type="ARBA" id="ARBA00022475"/>
    </source>
</evidence>
<evidence type="ECO:0000256" key="9">
    <source>
        <dbReference type="SAM" id="Phobius"/>
    </source>
</evidence>
<feature type="signal peptide" evidence="10">
    <location>
        <begin position="1"/>
        <end position="24"/>
    </location>
</feature>
<feature type="domain" description="Ionotropic glutamate receptor C-terminal" evidence="11">
    <location>
        <begin position="189"/>
        <end position="500"/>
    </location>
</feature>
<name>A0A8J2S5Z0_9CRUS</name>
<dbReference type="InterPro" id="IPR052192">
    <property type="entry name" value="Insect_Ionotropic_Sensory_Rcpt"/>
</dbReference>
<dbReference type="InterPro" id="IPR001320">
    <property type="entry name" value="Iontro_rcpt_C"/>
</dbReference>
<evidence type="ECO:0000313" key="12">
    <source>
        <dbReference type="EMBL" id="CAH0111294.1"/>
    </source>
</evidence>
<keyword evidence="8" id="KW-0325">Glycoprotein</keyword>
<keyword evidence="4 9" id="KW-0812">Transmembrane</keyword>
<dbReference type="AlphaFoldDB" id="A0A8J2S5Z0"/>
<accession>A0A8J2S5Z0</accession>
<protein>
    <recommendedName>
        <fullName evidence="11">Ionotropic glutamate receptor C-terminal domain-containing protein</fullName>
    </recommendedName>
</protein>
<evidence type="ECO:0000256" key="8">
    <source>
        <dbReference type="ARBA" id="ARBA00023180"/>
    </source>
</evidence>
<reference evidence="12" key="1">
    <citation type="submission" date="2021-11" db="EMBL/GenBank/DDBJ databases">
        <authorList>
            <person name="Schell T."/>
        </authorList>
    </citation>
    <scope>NUCLEOTIDE SEQUENCE</scope>
    <source>
        <strain evidence="12">M5</strain>
    </source>
</reference>
<sequence>MAKRWMQLFVPLIYCICCVRQLSSSTTYPTGVTKWSELNQKHLVVLISEVGNSIISGFIKDSEKYNWSCGYNEWRFTSDTRLAISSIQIHVSSPLTDELSRHCLFSYSILDVNVTTLEDGGPKLPGIISYATRGECDVILAVIRATPERLQLLEFVHPWMYSQVAFIIPMPEVSNNNVDAVIKPFQLWVWLALIFSTITVITTLLVFNRLLESRDRSFNEKNDTTILPSNGVTENIYMYVVGTLLNQGGYISNQFTPVRLVVGAWCLLTLVLLNVYNGVLISYVTLIDSFGAQFLWFLTLIDSFDYVVDYSNILNGVCFEPYFRFCEDVVINSNILLVLDKGFASDIVLSTAKTGLYKALGDKLKAHPNSRCLSSQQCVDLVKSLPAKYAVIGLKAAIRKDYLQTRQCKLTIAGEASFMKQTTGWGLAKKSPYLEEFNRGTARLFEIGLTSLWQNWYEPDSKPCFDDKKNGGGDKNKKNPPVRLSLTNLTGAFAVLAIGCGASILTFLAELIVSRKKSNLIMINPI</sequence>
<feature type="transmembrane region" description="Helical" evidence="9">
    <location>
        <begin position="489"/>
        <end position="513"/>
    </location>
</feature>
<dbReference type="EMBL" id="CAKKLH010000313">
    <property type="protein sequence ID" value="CAH0111294.1"/>
    <property type="molecule type" value="Genomic_DNA"/>
</dbReference>
<evidence type="ECO:0000313" key="13">
    <source>
        <dbReference type="Proteomes" id="UP000789390"/>
    </source>
</evidence>
<keyword evidence="5 9" id="KW-1133">Transmembrane helix</keyword>
<dbReference type="Gene3D" id="1.10.287.70">
    <property type="match status" value="1"/>
</dbReference>
<dbReference type="GO" id="GO:0005886">
    <property type="term" value="C:plasma membrane"/>
    <property type="evidence" value="ECO:0007669"/>
    <property type="project" value="UniProtKB-SubCell"/>
</dbReference>
<dbReference type="GO" id="GO:0050906">
    <property type="term" value="P:detection of stimulus involved in sensory perception"/>
    <property type="evidence" value="ECO:0007669"/>
    <property type="project" value="UniProtKB-ARBA"/>
</dbReference>
<dbReference type="SUPFAM" id="SSF53850">
    <property type="entry name" value="Periplasmic binding protein-like II"/>
    <property type="match status" value="1"/>
</dbReference>
<dbReference type="GO" id="GO:0015276">
    <property type="term" value="F:ligand-gated monoatomic ion channel activity"/>
    <property type="evidence" value="ECO:0007669"/>
    <property type="project" value="InterPro"/>
</dbReference>
<evidence type="ECO:0000256" key="10">
    <source>
        <dbReference type="SAM" id="SignalP"/>
    </source>
</evidence>
<feature type="transmembrane region" description="Helical" evidence="9">
    <location>
        <begin position="260"/>
        <end position="284"/>
    </location>
</feature>
<proteinExistence type="inferred from homology"/>
<gene>
    <name evidence="12" type="ORF">DGAL_LOCUS14934</name>
</gene>
<dbReference type="PANTHER" id="PTHR42643">
    <property type="entry name" value="IONOTROPIC RECEPTOR 20A-RELATED"/>
    <property type="match status" value="1"/>
</dbReference>
<feature type="transmembrane region" description="Helical" evidence="9">
    <location>
        <begin position="187"/>
        <end position="207"/>
    </location>
</feature>
<comment type="caution">
    <text evidence="12">The sequence shown here is derived from an EMBL/GenBank/DDBJ whole genome shotgun (WGS) entry which is preliminary data.</text>
</comment>
<comment type="subcellular location">
    <subcellularLocation>
        <location evidence="1">Cell membrane</location>
        <topology evidence="1">Multi-pass membrane protein</topology>
    </subcellularLocation>
</comment>
<dbReference type="PANTHER" id="PTHR42643:SF24">
    <property type="entry name" value="IONOTROPIC RECEPTOR 60A"/>
    <property type="match status" value="1"/>
</dbReference>
<keyword evidence="6 9" id="KW-0472">Membrane</keyword>
<comment type="similarity">
    <text evidence="2">Belongs to the glutamate-gated ion channel (TC 1.A.10.1) family.</text>
</comment>
<dbReference type="OrthoDB" id="6354427at2759"/>
<feature type="chain" id="PRO_5035241992" description="Ionotropic glutamate receptor C-terminal domain-containing protein" evidence="10">
    <location>
        <begin position="25"/>
        <end position="526"/>
    </location>
</feature>
<evidence type="ECO:0000256" key="6">
    <source>
        <dbReference type="ARBA" id="ARBA00023136"/>
    </source>
</evidence>
<keyword evidence="3" id="KW-1003">Cell membrane</keyword>
<keyword evidence="7" id="KW-0675">Receptor</keyword>
<evidence type="ECO:0000256" key="4">
    <source>
        <dbReference type="ARBA" id="ARBA00022692"/>
    </source>
</evidence>
<dbReference type="Gene3D" id="3.40.190.10">
    <property type="entry name" value="Periplasmic binding protein-like II"/>
    <property type="match status" value="2"/>
</dbReference>
<evidence type="ECO:0000259" key="11">
    <source>
        <dbReference type="Pfam" id="PF00060"/>
    </source>
</evidence>
<evidence type="ECO:0000256" key="1">
    <source>
        <dbReference type="ARBA" id="ARBA00004651"/>
    </source>
</evidence>
<dbReference type="Pfam" id="PF00060">
    <property type="entry name" value="Lig_chan"/>
    <property type="match status" value="1"/>
</dbReference>
<evidence type="ECO:0000256" key="7">
    <source>
        <dbReference type="ARBA" id="ARBA00023170"/>
    </source>
</evidence>
<dbReference type="Proteomes" id="UP000789390">
    <property type="component" value="Unassembled WGS sequence"/>
</dbReference>
<keyword evidence="10" id="KW-0732">Signal</keyword>
<organism evidence="12 13">
    <name type="scientific">Daphnia galeata</name>
    <dbReference type="NCBI Taxonomy" id="27404"/>
    <lineage>
        <taxon>Eukaryota</taxon>
        <taxon>Metazoa</taxon>
        <taxon>Ecdysozoa</taxon>
        <taxon>Arthropoda</taxon>
        <taxon>Crustacea</taxon>
        <taxon>Branchiopoda</taxon>
        <taxon>Diplostraca</taxon>
        <taxon>Cladocera</taxon>
        <taxon>Anomopoda</taxon>
        <taxon>Daphniidae</taxon>
        <taxon>Daphnia</taxon>
    </lineage>
</organism>
<evidence type="ECO:0000256" key="2">
    <source>
        <dbReference type="ARBA" id="ARBA00008685"/>
    </source>
</evidence>